<feature type="domain" description="4'-phosphopantetheinyl transferase" evidence="2">
    <location>
        <begin position="101"/>
        <end position="163"/>
    </location>
</feature>
<evidence type="ECO:0000313" key="3">
    <source>
        <dbReference type="EMBL" id="ONN71165.1"/>
    </source>
</evidence>
<comment type="caution">
    <text evidence="3">The sequence shown here is derived from an EMBL/GenBank/DDBJ whole genome shotgun (WGS) entry which is preliminary data.</text>
</comment>
<dbReference type="InterPro" id="IPR037143">
    <property type="entry name" value="4-PPantetheinyl_Trfase_dom_sf"/>
</dbReference>
<dbReference type="RefSeq" id="WP_077172032.1">
    <property type="nucleotide sequence ID" value="NZ_MTLN01000006.1"/>
</dbReference>
<dbReference type="Proteomes" id="UP000189310">
    <property type="component" value="Unassembled WGS sequence"/>
</dbReference>
<reference evidence="3 4" key="1">
    <citation type="submission" date="2017-01" db="EMBL/GenBank/DDBJ databases">
        <title>Pseudomonas psychrotolerans genome sequencing and assembly.</title>
        <authorList>
            <person name="Vyas B."/>
            <person name="Mayilraj S."/>
        </authorList>
    </citation>
    <scope>NUCLEOTIDE SEQUENCE [LARGE SCALE GENOMIC DNA]</scope>
    <source>
        <strain evidence="3 4">SDS18</strain>
    </source>
</reference>
<dbReference type="Pfam" id="PF01648">
    <property type="entry name" value="ACPS"/>
    <property type="match status" value="1"/>
</dbReference>
<dbReference type="Gene3D" id="3.90.470.20">
    <property type="entry name" value="4'-phosphopantetheinyl transferase domain"/>
    <property type="match status" value="1"/>
</dbReference>
<dbReference type="EMBL" id="MTLN01000006">
    <property type="protein sequence ID" value="ONN71165.1"/>
    <property type="molecule type" value="Genomic_DNA"/>
</dbReference>
<organism evidence="3 4">
    <name type="scientific">Pseudomonas oryzihabitans</name>
    <dbReference type="NCBI Taxonomy" id="47885"/>
    <lineage>
        <taxon>Bacteria</taxon>
        <taxon>Pseudomonadati</taxon>
        <taxon>Pseudomonadota</taxon>
        <taxon>Gammaproteobacteria</taxon>
        <taxon>Pseudomonadales</taxon>
        <taxon>Pseudomonadaceae</taxon>
        <taxon>Pseudomonas</taxon>
    </lineage>
</organism>
<evidence type="ECO:0000313" key="4">
    <source>
        <dbReference type="Proteomes" id="UP000189310"/>
    </source>
</evidence>
<keyword evidence="1" id="KW-0808">Transferase</keyword>
<evidence type="ECO:0000256" key="1">
    <source>
        <dbReference type="ARBA" id="ARBA00022679"/>
    </source>
</evidence>
<name>A0ABX3IS41_9PSED</name>
<proteinExistence type="predicted"/>
<accession>A0ABX3IS41</accession>
<dbReference type="SUPFAM" id="SSF56214">
    <property type="entry name" value="4'-phosphopantetheinyl transferase"/>
    <property type="match status" value="1"/>
</dbReference>
<sequence>MSLPWLVVFPVERLALDEYWEHMATADLSHAQVLSGRHLVRFINSRIALRIAARALPGAQDAALSIARDALGRLSLDVGEPLFVSLAYGATTGVAALSRQPIGIDYESDPAPAFWTSAARRYCCAGEQRWLAAQPEAQRDATFVWLWTRREAALKYLGSGIRGECRCLCDLASKTSLRSFRLVSREGIGTLVSDVPLDTLEIKVIGLGLLEPDDLALTWLDAPAPRLQLDQVHC</sequence>
<gene>
    <name evidence="3" type="ORF">BVL52_11760</name>
</gene>
<protein>
    <recommendedName>
        <fullName evidence="2">4'-phosphopantetheinyl transferase domain-containing protein</fullName>
    </recommendedName>
</protein>
<evidence type="ECO:0000259" key="2">
    <source>
        <dbReference type="Pfam" id="PF01648"/>
    </source>
</evidence>
<dbReference type="InterPro" id="IPR008278">
    <property type="entry name" value="4-PPantetheinyl_Trfase_dom"/>
</dbReference>
<keyword evidence="4" id="KW-1185">Reference proteome</keyword>